<dbReference type="EMBL" id="CM042890">
    <property type="protein sequence ID" value="KAI4311563.1"/>
    <property type="molecule type" value="Genomic_DNA"/>
</dbReference>
<proteinExistence type="predicted"/>
<dbReference type="Proteomes" id="UP001057402">
    <property type="component" value="Chromosome 11"/>
</dbReference>
<evidence type="ECO:0000313" key="2">
    <source>
        <dbReference type="Proteomes" id="UP001057402"/>
    </source>
</evidence>
<name>A0ACB9LJY9_9MYRT</name>
<accession>A0ACB9LJY9</accession>
<evidence type="ECO:0000313" key="1">
    <source>
        <dbReference type="EMBL" id="KAI4311563.1"/>
    </source>
</evidence>
<reference evidence="2" key="1">
    <citation type="journal article" date="2023" name="Front. Plant Sci.">
        <title>Chromosomal-level genome assembly of Melastoma candidum provides insights into trichome evolution.</title>
        <authorList>
            <person name="Zhong Y."/>
            <person name="Wu W."/>
            <person name="Sun C."/>
            <person name="Zou P."/>
            <person name="Liu Y."/>
            <person name="Dai S."/>
            <person name="Zhou R."/>
        </authorList>
    </citation>
    <scope>NUCLEOTIDE SEQUENCE [LARGE SCALE GENOMIC DNA]</scope>
</reference>
<gene>
    <name evidence="1" type="ORF">MLD38_036448</name>
</gene>
<comment type="caution">
    <text evidence="1">The sequence shown here is derived from an EMBL/GenBank/DDBJ whole genome shotgun (WGS) entry which is preliminary data.</text>
</comment>
<protein>
    <submittedName>
        <fullName evidence="1">Uncharacterized protein</fullName>
    </submittedName>
</protein>
<sequence length="128" mass="14572">MMMMSSPSATVRVEKAASDLLINPDWALYMDICDYANFYPGQARDILQAVKKRLQHKNPKVQFLALTLLETMVKNCGDYVHHQIAERNILGEMVKIVKKKTDIQVREKTMVLLDSWQEAFGGPGGKYP</sequence>
<organism evidence="1 2">
    <name type="scientific">Melastoma candidum</name>
    <dbReference type="NCBI Taxonomy" id="119954"/>
    <lineage>
        <taxon>Eukaryota</taxon>
        <taxon>Viridiplantae</taxon>
        <taxon>Streptophyta</taxon>
        <taxon>Embryophyta</taxon>
        <taxon>Tracheophyta</taxon>
        <taxon>Spermatophyta</taxon>
        <taxon>Magnoliopsida</taxon>
        <taxon>eudicotyledons</taxon>
        <taxon>Gunneridae</taxon>
        <taxon>Pentapetalae</taxon>
        <taxon>rosids</taxon>
        <taxon>malvids</taxon>
        <taxon>Myrtales</taxon>
        <taxon>Melastomataceae</taxon>
        <taxon>Melastomatoideae</taxon>
        <taxon>Melastomateae</taxon>
        <taxon>Melastoma</taxon>
    </lineage>
</organism>
<keyword evidence="2" id="KW-1185">Reference proteome</keyword>